<evidence type="ECO:0000313" key="12">
    <source>
        <dbReference type="Proteomes" id="UP000251800"/>
    </source>
</evidence>
<proteinExistence type="inferred from homology"/>
<gene>
    <name evidence="11" type="primary">flgM</name>
    <name evidence="11" type="ORF">DEH80_15765</name>
</gene>
<evidence type="ECO:0000256" key="2">
    <source>
        <dbReference type="ARBA" id="ARBA00017823"/>
    </source>
</evidence>
<keyword evidence="5" id="KW-0805">Transcription regulation</keyword>
<evidence type="ECO:0000313" key="11">
    <source>
        <dbReference type="EMBL" id="PWN54795.1"/>
    </source>
</evidence>
<keyword evidence="12" id="KW-1185">Reference proteome</keyword>
<organism evidence="11 12">
    <name type="scientific">Abyssibacter profundi</name>
    <dbReference type="NCBI Taxonomy" id="2182787"/>
    <lineage>
        <taxon>Bacteria</taxon>
        <taxon>Pseudomonadati</taxon>
        <taxon>Pseudomonadota</taxon>
        <taxon>Gammaproteobacteria</taxon>
        <taxon>Chromatiales</taxon>
        <taxon>Oceanococcaceae</taxon>
        <taxon>Abyssibacter</taxon>
    </lineage>
</organism>
<dbReference type="GO" id="GO:0045892">
    <property type="term" value="P:negative regulation of DNA-templated transcription"/>
    <property type="evidence" value="ECO:0007669"/>
    <property type="project" value="InterPro"/>
</dbReference>
<evidence type="ECO:0000256" key="7">
    <source>
        <dbReference type="ARBA" id="ARBA00024739"/>
    </source>
</evidence>
<reference evidence="11 12" key="1">
    <citation type="submission" date="2018-05" db="EMBL/GenBank/DDBJ databases">
        <title>Abyssibacter profundi OUC007T gen. nov., sp. nov, a marine bacterium isolated from seawater of the Mariana Trench.</title>
        <authorList>
            <person name="Zhou S."/>
        </authorList>
    </citation>
    <scope>NUCLEOTIDE SEQUENCE [LARGE SCALE GENOMIC DNA]</scope>
    <source>
        <strain evidence="11 12">OUC007</strain>
    </source>
</reference>
<keyword evidence="11" id="KW-0282">Flagellum</keyword>
<feature type="domain" description="Anti-sigma-28 factor FlgM C-terminal" evidence="10">
    <location>
        <begin position="40"/>
        <end position="93"/>
    </location>
</feature>
<dbReference type="SUPFAM" id="SSF101498">
    <property type="entry name" value="Anti-sigma factor FlgM"/>
    <property type="match status" value="1"/>
</dbReference>
<dbReference type="EMBL" id="QEQK01000018">
    <property type="protein sequence ID" value="PWN54795.1"/>
    <property type="molecule type" value="Genomic_DNA"/>
</dbReference>
<feature type="region of interest" description="Disordered" evidence="9">
    <location>
        <begin position="1"/>
        <end position="29"/>
    </location>
</feature>
<sequence length="102" mass="10540">MTGKIESSVVAQMTNSPQSVQAGKAGASGHARVGAVSEADVVTLSGQGANLNELVNVAQQTPDIDVKKVTAIREAIAAGTYQVNAESVATKMAHMEWQMGRS</sequence>
<keyword evidence="3" id="KW-0678">Repressor</keyword>
<evidence type="ECO:0000256" key="8">
    <source>
        <dbReference type="ARBA" id="ARBA00030117"/>
    </source>
</evidence>
<dbReference type="GO" id="GO:0044781">
    <property type="term" value="P:bacterial-type flagellum organization"/>
    <property type="evidence" value="ECO:0007669"/>
    <property type="project" value="UniProtKB-KW"/>
</dbReference>
<name>A0A383XQ91_9GAMM</name>
<dbReference type="InterPro" id="IPR007412">
    <property type="entry name" value="FlgM"/>
</dbReference>
<evidence type="ECO:0000256" key="5">
    <source>
        <dbReference type="ARBA" id="ARBA00023015"/>
    </source>
</evidence>
<comment type="similarity">
    <text evidence="1">Belongs to the FlgM family.</text>
</comment>
<accession>A0A383XQ91</accession>
<keyword evidence="6" id="KW-0804">Transcription</keyword>
<dbReference type="Pfam" id="PF04316">
    <property type="entry name" value="FlgM"/>
    <property type="match status" value="1"/>
</dbReference>
<dbReference type="AlphaFoldDB" id="A0A383XQ91"/>
<dbReference type="InterPro" id="IPR035890">
    <property type="entry name" value="Anti-sigma-28_factor_FlgM_sf"/>
</dbReference>
<evidence type="ECO:0000256" key="4">
    <source>
        <dbReference type="ARBA" id="ARBA00022795"/>
    </source>
</evidence>
<protein>
    <recommendedName>
        <fullName evidence="2">Negative regulator of flagellin synthesis</fullName>
    </recommendedName>
    <alternativeName>
        <fullName evidence="8">Anti-sigma-28 factor</fullName>
    </alternativeName>
</protein>
<comment type="function">
    <text evidence="7">Responsible for the coupling of flagellin expression to flagellar assembly by preventing expression of the flagellin genes when a component of the middle class of proteins is defective. It negatively regulates flagellar genes by inhibiting the activity of FliA by directly binding to FliA.</text>
</comment>
<evidence type="ECO:0000256" key="9">
    <source>
        <dbReference type="SAM" id="MobiDB-lite"/>
    </source>
</evidence>
<keyword evidence="11" id="KW-0969">Cilium</keyword>
<comment type="caution">
    <text evidence="11">The sequence shown here is derived from an EMBL/GenBank/DDBJ whole genome shotgun (WGS) entry which is preliminary data.</text>
</comment>
<evidence type="ECO:0000256" key="1">
    <source>
        <dbReference type="ARBA" id="ARBA00005322"/>
    </source>
</evidence>
<evidence type="ECO:0000259" key="10">
    <source>
        <dbReference type="Pfam" id="PF04316"/>
    </source>
</evidence>
<dbReference type="OrthoDB" id="7063735at2"/>
<evidence type="ECO:0000256" key="3">
    <source>
        <dbReference type="ARBA" id="ARBA00022491"/>
    </source>
</evidence>
<keyword evidence="4" id="KW-1005">Bacterial flagellum biogenesis</keyword>
<dbReference type="RefSeq" id="WP_109721481.1">
    <property type="nucleotide sequence ID" value="NZ_QEQK01000018.1"/>
</dbReference>
<dbReference type="Proteomes" id="UP000251800">
    <property type="component" value="Unassembled WGS sequence"/>
</dbReference>
<evidence type="ECO:0000256" key="6">
    <source>
        <dbReference type="ARBA" id="ARBA00023163"/>
    </source>
</evidence>
<feature type="compositionally biased region" description="Polar residues" evidence="9">
    <location>
        <begin position="9"/>
        <end position="21"/>
    </location>
</feature>
<dbReference type="InterPro" id="IPR031316">
    <property type="entry name" value="FlgM_C"/>
</dbReference>
<keyword evidence="11" id="KW-0966">Cell projection</keyword>
<dbReference type="NCBIfam" id="TIGR03824">
    <property type="entry name" value="FlgM_jcvi"/>
    <property type="match status" value="1"/>
</dbReference>